<dbReference type="HOGENOM" id="CLU_2661144_0_0_1"/>
<dbReference type="Pfam" id="PF02771">
    <property type="entry name" value="Acyl-CoA_dh_N"/>
    <property type="match status" value="1"/>
</dbReference>
<proteinExistence type="predicted"/>
<dbReference type="RefSeq" id="XP_007718902.1">
    <property type="nucleotide sequence ID" value="XM_007720712.1"/>
</dbReference>
<name>W6Y685_COCC2</name>
<keyword evidence="3" id="KW-1185">Reference proteome</keyword>
<dbReference type="InterPro" id="IPR013786">
    <property type="entry name" value="AcylCoA_DH/ox_N"/>
</dbReference>
<dbReference type="AlphaFoldDB" id="W6Y685"/>
<dbReference type="Proteomes" id="UP000053841">
    <property type="component" value="Unassembled WGS sequence"/>
</dbReference>
<dbReference type="OrthoDB" id="10254877at2759"/>
<dbReference type="GO" id="GO:0016627">
    <property type="term" value="F:oxidoreductase activity, acting on the CH-CH group of donors"/>
    <property type="evidence" value="ECO:0007669"/>
    <property type="project" value="InterPro"/>
</dbReference>
<evidence type="ECO:0000313" key="2">
    <source>
        <dbReference type="EMBL" id="EUC26791.1"/>
    </source>
</evidence>
<reference evidence="2 3" key="1">
    <citation type="journal article" date="2013" name="PLoS Genet.">
        <title>Comparative genome structure, secondary metabolite, and effector coding capacity across Cochliobolus pathogens.</title>
        <authorList>
            <person name="Condon B.J."/>
            <person name="Leng Y."/>
            <person name="Wu D."/>
            <person name="Bushley K.E."/>
            <person name="Ohm R.A."/>
            <person name="Otillar R."/>
            <person name="Martin J."/>
            <person name="Schackwitz W."/>
            <person name="Grimwood J."/>
            <person name="MohdZainudin N."/>
            <person name="Xue C."/>
            <person name="Wang R."/>
            <person name="Manning V.A."/>
            <person name="Dhillon B."/>
            <person name="Tu Z.J."/>
            <person name="Steffenson B.J."/>
            <person name="Salamov A."/>
            <person name="Sun H."/>
            <person name="Lowry S."/>
            <person name="LaButti K."/>
            <person name="Han J."/>
            <person name="Copeland A."/>
            <person name="Lindquist E."/>
            <person name="Barry K."/>
            <person name="Schmutz J."/>
            <person name="Baker S.E."/>
            <person name="Ciuffetti L.M."/>
            <person name="Grigoriev I.V."/>
            <person name="Zhong S."/>
            <person name="Turgeon B.G."/>
        </authorList>
    </citation>
    <scope>NUCLEOTIDE SEQUENCE [LARGE SCALE GENOMIC DNA]</scope>
    <source>
        <strain evidence="2 3">26-R-13</strain>
    </source>
</reference>
<organism evidence="2 3">
    <name type="scientific">Cochliobolus carbonum (strain 26-R-13)</name>
    <name type="common">Maize leaf spot fungus</name>
    <name type="synonym">Bipolaris zeicola</name>
    <dbReference type="NCBI Taxonomy" id="930089"/>
    <lineage>
        <taxon>Eukaryota</taxon>
        <taxon>Fungi</taxon>
        <taxon>Dikarya</taxon>
        <taxon>Ascomycota</taxon>
        <taxon>Pezizomycotina</taxon>
        <taxon>Dothideomycetes</taxon>
        <taxon>Pleosporomycetidae</taxon>
        <taxon>Pleosporales</taxon>
        <taxon>Pleosporineae</taxon>
        <taxon>Pleosporaceae</taxon>
        <taxon>Bipolaris</taxon>
    </lineage>
</organism>
<evidence type="ECO:0000259" key="1">
    <source>
        <dbReference type="Pfam" id="PF02771"/>
    </source>
</evidence>
<dbReference type="GO" id="GO:0050660">
    <property type="term" value="F:flavin adenine dinucleotide binding"/>
    <property type="evidence" value="ECO:0007669"/>
    <property type="project" value="InterPro"/>
</dbReference>
<gene>
    <name evidence="2" type="ORF">COCCADRAFT_113365</name>
</gene>
<accession>W6Y685</accession>
<dbReference type="EMBL" id="KI965128">
    <property type="protein sequence ID" value="EUC26791.1"/>
    <property type="molecule type" value="Genomic_DNA"/>
</dbReference>
<dbReference type="InterPro" id="IPR037069">
    <property type="entry name" value="AcylCoA_DH/ox_N_sf"/>
</dbReference>
<feature type="domain" description="Acyl-CoA dehydrogenase/oxidase N-terminal" evidence="1">
    <location>
        <begin position="2"/>
        <end position="42"/>
    </location>
</feature>
<feature type="non-terminal residue" evidence="2">
    <location>
        <position position="1"/>
    </location>
</feature>
<dbReference type="KEGG" id="bze:COCCADRAFT_113365"/>
<sequence>ACRAFLEKHLLPFALKWEREEKMPDDLFQTLHQLNMLLLNMSASLPIYWLRSLGINDDAGTHIEEGGCLHTDIYLD</sequence>
<dbReference type="Gene3D" id="1.10.540.10">
    <property type="entry name" value="Acyl-CoA dehydrogenase/oxidase, N-terminal domain"/>
    <property type="match status" value="1"/>
</dbReference>
<dbReference type="STRING" id="930089.W6Y685"/>
<dbReference type="GeneID" id="19144622"/>
<protein>
    <recommendedName>
        <fullName evidence="1">Acyl-CoA dehydrogenase/oxidase N-terminal domain-containing protein</fullName>
    </recommendedName>
</protein>
<evidence type="ECO:0000313" key="3">
    <source>
        <dbReference type="Proteomes" id="UP000053841"/>
    </source>
</evidence>